<evidence type="ECO:0000313" key="6">
    <source>
        <dbReference type="EMBL" id="MZP29772.1"/>
    </source>
</evidence>
<dbReference type="RefSeq" id="WP_161257858.1">
    <property type="nucleotide sequence ID" value="NZ_WXEY01000007.1"/>
</dbReference>
<evidence type="ECO:0000256" key="3">
    <source>
        <dbReference type="ARBA" id="ARBA00023125"/>
    </source>
</evidence>
<dbReference type="Proteomes" id="UP000463470">
    <property type="component" value="Unassembled WGS sequence"/>
</dbReference>
<dbReference type="Pfam" id="PF00126">
    <property type="entry name" value="HTH_1"/>
    <property type="match status" value="1"/>
</dbReference>
<comment type="caution">
    <text evidence="6">The sequence shown here is derived from an EMBL/GenBank/DDBJ whole genome shotgun (WGS) entry which is preliminary data.</text>
</comment>
<dbReference type="InterPro" id="IPR036390">
    <property type="entry name" value="WH_DNA-bd_sf"/>
</dbReference>
<feature type="domain" description="HTH lysR-type" evidence="5">
    <location>
        <begin position="9"/>
        <end position="60"/>
    </location>
</feature>
<protein>
    <submittedName>
        <fullName evidence="6">LysR family transcriptional regulator</fullName>
    </submittedName>
</protein>
<sequence length="305" mass="34353">MFVNTELYRAFYLVAKEGSISKAAEQLYITQPAVSRSIQQLEEKLGCVLFFRTPKGVKLTKEGELLFPYIEQAFSFISSGEKTLVQVKELEKGEIIIAAGDTICKQFLPPHLKTFKQAYPGIRIHVTNENTPATIRLLKRGQIDIGFVHSPVVSDPSSTEHLTVHEVFEIQDCFVAGEKYKHLAEQPRSLEEITESPLILLEKGSSSRIYIEKIFAQHNLSLKPEFELSDFELLIRFARIDFGVAFVIKNFISEELAGGSLYEITPLTVIPPRHVGVAHLKTVPLRTAAKAFLSFLLNNKYPRSS</sequence>
<dbReference type="InterPro" id="IPR005119">
    <property type="entry name" value="LysR_subst-bd"/>
</dbReference>
<dbReference type="SUPFAM" id="SSF46785">
    <property type="entry name" value="Winged helix' DNA-binding domain"/>
    <property type="match status" value="1"/>
</dbReference>
<organism evidence="6 7">
    <name type="scientific">Heliomicrobium undosum</name>
    <dbReference type="NCBI Taxonomy" id="121734"/>
    <lineage>
        <taxon>Bacteria</taxon>
        <taxon>Bacillati</taxon>
        <taxon>Bacillota</taxon>
        <taxon>Clostridia</taxon>
        <taxon>Eubacteriales</taxon>
        <taxon>Heliobacteriaceae</taxon>
        <taxon>Heliomicrobium</taxon>
    </lineage>
</organism>
<gene>
    <name evidence="6" type="ORF">GTO91_08645</name>
</gene>
<dbReference type="Gene3D" id="3.40.190.290">
    <property type="match status" value="1"/>
</dbReference>
<keyword evidence="2" id="KW-0805">Transcription regulation</keyword>
<evidence type="ECO:0000259" key="5">
    <source>
        <dbReference type="PROSITE" id="PS50931"/>
    </source>
</evidence>
<keyword evidence="4" id="KW-0804">Transcription</keyword>
<reference evidence="6 7" key="1">
    <citation type="submission" date="2020-01" db="EMBL/GenBank/DDBJ databases">
        <title>Whole-genome sequence of Heliobacterium undosum DSM 13378.</title>
        <authorList>
            <person name="Kyndt J.A."/>
            <person name="Meyer T.E."/>
        </authorList>
    </citation>
    <scope>NUCLEOTIDE SEQUENCE [LARGE SCALE GENOMIC DNA]</scope>
    <source>
        <strain evidence="6 7">DSM 13378</strain>
    </source>
</reference>
<dbReference type="PANTHER" id="PTHR30126:SF64">
    <property type="entry name" value="HTH-TYPE TRANSCRIPTIONAL REGULATOR CITR"/>
    <property type="match status" value="1"/>
</dbReference>
<dbReference type="CDD" id="cd05466">
    <property type="entry name" value="PBP2_LTTR_substrate"/>
    <property type="match status" value="1"/>
</dbReference>
<evidence type="ECO:0000256" key="1">
    <source>
        <dbReference type="ARBA" id="ARBA00009437"/>
    </source>
</evidence>
<dbReference type="PRINTS" id="PR00039">
    <property type="entry name" value="HTHLYSR"/>
</dbReference>
<dbReference type="InterPro" id="IPR000847">
    <property type="entry name" value="LysR_HTH_N"/>
</dbReference>
<comment type="similarity">
    <text evidence="1">Belongs to the LysR transcriptional regulatory family.</text>
</comment>
<dbReference type="FunFam" id="1.10.10.10:FF:000001">
    <property type="entry name" value="LysR family transcriptional regulator"/>
    <property type="match status" value="1"/>
</dbReference>
<evidence type="ECO:0000256" key="4">
    <source>
        <dbReference type="ARBA" id="ARBA00023163"/>
    </source>
</evidence>
<dbReference type="EMBL" id="WXEY01000007">
    <property type="protein sequence ID" value="MZP29772.1"/>
    <property type="molecule type" value="Genomic_DNA"/>
</dbReference>
<dbReference type="GO" id="GO:0003700">
    <property type="term" value="F:DNA-binding transcription factor activity"/>
    <property type="evidence" value="ECO:0007669"/>
    <property type="project" value="InterPro"/>
</dbReference>
<dbReference type="AlphaFoldDB" id="A0A845L000"/>
<dbReference type="Gene3D" id="1.10.10.10">
    <property type="entry name" value="Winged helix-like DNA-binding domain superfamily/Winged helix DNA-binding domain"/>
    <property type="match status" value="1"/>
</dbReference>
<keyword evidence="7" id="KW-1185">Reference proteome</keyword>
<dbReference type="GO" id="GO:0000976">
    <property type="term" value="F:transcription cis-regulatory region binding"/>
    <property type="evidence" value="ECO:0007669"/>
    <property type="project" value="TreeGrafter"/>
</dbReference>
<proteinExistence type="inferred from homology"/>
<name>A0A845L000_9FIRM</name>
<dbReference type="InterPro" id="IPR036388">
    <property type="entry name" value="WH-like_DNA-bd_sf"/>
</dbReference>
<dbReference type="PANTHER" id="PTHR30126">
    <property type="entry name" value="HTH-TYPE TRANSCRIPTIONAL REGULATOR"/>
    <property type="match status" value="1"/>
</dbReference>
<dbReference type="OrthoDB" id="9778774at2"/>
<keyword evidence="3" id="KW-0238">DNA-binding</keyword>
<dbReference type="SUPFAM" id="SSF53850">
    <property type="entry name" value="Periplasmic binding protein-like II"/>
    <property type="match status" value="1"/>
</dbReference>
<accession>A0A845L000</accession>
<evidence type="ECO:0000313" key="7">
    <source>
        <dbReference type="Proteomes" id="UP000463470"/>
    </source>
</evidence>
<evidence type="ECO:0000256" key="2">
    <source>
        <dbReference type="ARBA" id="ARBA00023015"/>
    </source>
</evidence>
<dbReference type="Pfam" id="PF03466">
    <property type="entry name" value="LysR_substrate"/>
    <property type="match status" value="1"/>
</dbReference>
<dbReference type="PROSITE" id="PS50931">
    <property type="entry name" value="HTH_LYSR"/>
    <property type="match status" value="1"/>
</dbReference>